<keyword evidence="1" id="KW-0472">Membrane</keyword>
<dbReference type="AlphaFoldDB" id="A0A162TTG5"/>
<dbReference type="GeneID" id="29002491"/>
<protein>
    <submittedName>
        <fullName evidence="2">Uncharacterized protein</fullName>
    </submittedName>
</protein>
<sequence>MHIPTKAKWHSIGHKVLALEQWSFKGGFRVVFWLSIVIFIFLCFNTYPSYCACRHYFHTVTLKKSVSWIPYAPNLRNTREPLGNCDILPEVQGSSKISTPQDDVQAVNQAIPFKYFGLVYLKRKFVKNNNQMISGHIITFESRVKLNVMLGSICIVKCWRLS</sequence>
<organism evidence="2 3">
    <name type="scientific">Phycomyces blakesleeanus (strain ATCC 8743b / DSM 1359 / FGSC 10004 / NBRC 33097 / NRRL 1555)</name>
    <dbReference type="NCBI Taxonomy" id="763407"/>
    <lineage>
        <taxon>Eukaryota</taxon>
        <taxon>Fungi</taxon>
        <taxon>Fungi incertae sedis</taxon>
        <taxon>Mucoromycota</taxon>
        <taxon>Mucoromycotina</taxon>
        <taxon>Mucoromycetes</taxon>
        <taxon>Mucorales</taxon>
        <taxon>Phycomycetaceae</taxon>
        <taxon>Phycomyces</taxon>
    </lineage>
</organism>
<keyword evidence="1" id="KW-0812">Transmembrane</keyword>
<proteinExistence type="predicted"/>
<dbReference type="Proteomes" id="UP000077315">
    <property type="component" value="Unassembled WGS sequence"/>
</dbReference>
<feature type="transmembrane region" description="Helical" evidence="1">
    <location>
        <begin position="30"/>
        <end position="50"/>
    </location>
</feature>
<evidence type="ECO:0000313" key="3">
    <source>
        <dbReference type="Proteomes" id="UP000077315"/>
    </source>
</evidence>
<evidence type="ECO:0000256" key="1">
    <source>
        <dbReference type="SAM" id="Phobius"/>
    </source>
</evidence>
<name>A0A162TTG5_PHYB8</name>
<dbReference type="RefSeq" id="XP_018287713.1">
    <property type="nucleotide sequence ID" value="XM_018441585.1"/>
</dbReference>
<gene>
    <name evidence="2" type="ORF">PHYBLDRAFT_66108</name>
</gene>
<keyword evidence="3" id="KW-1185">Reference proteome</keyword>
<accession>A0A162TTG5</accession>
<keyword evidence="1" id="KW-1133">Transmembrane helix</keyword>
<dbReference type="InParanoid" id="A0A162TTG5"/>
<evidence type="ECO:0000313" key="2">
    <source>
        <dbReference type="EMBL" id="OAD69673.1"/>
    </source>
</evidence>
<dbReference type="EMBL" id="KV440991">
    <property type="protein sequence ID" value="OAD69673.1"/>
    <property type="molecule type" value="Genomic_DNA"/>
</dbReference>
<dbReference type="VEuPathDB" id="FungiDB:PHYBLDRAFT_66108"/>
<reference evidence="3" key="1">
    <citation type="submission" date="2015-06" db="EMBL/GenBank/DDBJ databases">
        <title>Expansion of signal transduction pathways in fungi by whole-genome duplication.</title>
        <authorList>
            <consortium name="DOE Joint Genome Institute"/>
            <person name="Corrochano L.M."/>
            <person name="Kuo A."/>
            <person name="Marcet-Houben M."/>
            <person name="Polaino S."/>
            <person name="Salamov A."/>
            <person name="Villalobos J.M."/>
            <person name="Alvarez M.I."/>
            <person name="Avalos J."/>
            <person name="Benito E.P."/>
            <person name="Benoit I."/>
            <person name="Burger G."/>
            <person name="Camino L.P."/>
            <person name="Canovas D."/>
            <person name="Cerda-Olmedo E."/>
            <person name="Cheng J.-F."/>
            <person name="Dominguez A."/>
            <person name="Elias M."/>
            <person name="Eslava A.P."/>
            <person name="Glaser F."/>
            <person name="Grimwood J."/>
            <person name="Gutierrez G."/>
            <person name="Heitman J."/>
            <person name="Henrissat B."/>
            <person name="Iturriaga E.A."/>
            <person name="Lang B.F."/>
            <person name="Lavin J.L."/>
            <person name="Lee S."/>
            <person name="Li W."/>
            <person name="Lindquist E."/>
            <person name="Lopez-Garcia S."/>
            <person name="Luque E.M."/>
            <person name="Marcos A.T."/>
            <person name="Martin J."/>
            <person name="McCluskey K."/>
            <person name="Medina H.R."/>
            <person name="Miralles-Duran A."/>
            <person name="Miyazaki A."/>
            <person name="Munoz-Torres E."/>
            <person name="Oguiza J.A."/>
            <person name="Ohm R."/>
            <person name="Olmedo M."/>
            <person name="Orejas M."/>
            <person name="Ortiz-Castellanos L."/>
            <person name="Pisabarro A.G."/>
            <person name="Rodriguez-Romero J."/>
            <person name="Ruiz-Herrera J."/>
            <person name="Ruiz-Vazquez R."/>
            <person name="Sanz C."/>
            <person name="Schackwitz W."/>
            <person name="Schmutz J."/>
            <person name="Shahriari M."/>
            <person name="Shelest E."/>
            <person name="Silva-Franco F."/>
            <person name="Soanes D."/>
            <person name="Syed K."/>
            <person name="Tagua V.G."/>
            <person name="Talbot N.J."/>
            <person name="Thon M."/>
            <person name="De vries R.P."/>
            <person name="Wiebenga A."/>
            <person name="Yadav J.S."/>
            <person name="Braun E.L."/>
            <person name="Baker S."/>
            <person name="Garre V."/>
            <person name="Horwitz B."/>
            <person name="Torres-Martinez S."/>
            <person name="Idnurm A."/>
            <person name="Herrera-Estrella A."/>
            <person name="Gabaldon T."/>
            <person name="Grigoriev I.V."/>
        </authorList>
    </citation>
    <scope>NUCLEOTIDE SEQUENCE [LARGE SCALE GENOMIC DNA]</scope>
    <source>
        <strain evidence="3">NRRL 1555(-)</strain>
    </source>
</reference>